<keyword evidence="10" id="KW-0067">ATP-binding</keyword>
<evidence type="ECO:0000256" key="6">
    <source>
        <dbReference type="ARBA" id="ARBA00022763"/>
    </source>
</evidence>
<dbReference type="PROSITE" id="PS50893">
    <property type="entry name" value="ABC_TRANSPORTER_2"/>
    <property type="match status" value="1"/>
</dbReference>
<dbReference type="SUPFAM" id="SSF52540">
    <property type="entry name" value="P-loop containing nucleoside triphosphate hydrolases"/>
    <property type="match status" value="2"/>
</dbReference>
<dbReference type="PROSITE" id="PS00211">
    <property type="entry name" value="ABC_TRANSPORTER_1"/>
    <property type="match status" value="2"/>
</dbReference>
<dbReference type="RefSeq" id="WP_205049456.1">
    <property type="nucleotide sequence ID" value="NZ_JACJKX010000001.1"/>
</dbReference>
<keyword evidence="12" id="KW-0238">DNA-binding</keyword>
<evidence type="ECO:0000256" key="2">
    <source>
        <dbReference type="ARBA" id="ARBA00022490"/>
    </source>
</evidence>
<evidence type="ECO:0000256" key="10">
    <source>
        <dbReference type="ARBA" id="ARBA00022840"/>
    </source>
</evidence>
<organism evidence="18 19">
    <name type="scientific">Parasutterella secunda</name>
    <dbReference type="NCBI Taxonomy" id="626947"/>
    <lineage>
        <taxon>Bacteria</taxon>
        <taxon>Pseudomonadati</taxon>
        <taxon>Pseudomonadota</taxon>
        <taxon>Betaproteobacteria</taxon>
        <taxon>Burkholderiales</taxon>
        <taxon>Sutterellaceae</taxon>
        <taxon>Parasutterella</taxon>
    </lineage>
</organism>
<keyword evidence="7" id="KW-0228">DNA excision</keyword>
<dbReference type="InterPro" id="IPR041552">
    <property type="entry name" value="UvrA_DNA-bd"/>
</dbReference>
<keyword evidence="4" id="KW-0677">Repeat</keyword>
<keyword evidence="19" id="KW-1185">Reference proteome</keyword>
<keyword evidence="3" id="KW-0479">Metal-binding</keyword>
<comment type="similarity">
    <text evidence="14">Belongs to the ABC transporter superfamily. UvrA family.</text>
</comment>
<dbReference type="Gene3D" id="3.30.190.20">
    <property type="match status" value="1"/>
</dbReference>
<sequence>MRGEIHIRGARTHNLKNIDLDIPRDKLVVITGLSGSGKSSLAFDTLYAEGQRRYVESLSAYARQFLDLMERPDVDLIEGLSPAIAIEQKAVNSNPRSTVGTITEIMDYLRLIFARAGTPYCPIHGLPLEVTPVSTMVDRILQGPEEAKIMVLAPVVRQKKLDFERFFQDMQTQGFIRFKIDGVRYEADTLPQLDPRERHDVDVVVDRLKIRAQAAQRLAESLETALRLADGRVVIENMESGEHQAFSSHYCCPECGYSIEELEPRLFSFNNPMGACPVCNGMGQSMVFTENSVVCHPELSLSSGAIHGWDRRNLYNFDLIEAVAKAVGFDAETPWNQLKRNEQEAVLWGLGDKTIEMPYRRAGAVTYKKEPFEGVIAILNRRYAETQNEAVREELNRYRELKVCDACKGTRLKEAARHVFIGTGKQKKAIYEITAMPLSEAHDYFKKLRISGSKSEVGKKLVNAIEQRLTFLTDVGLGYLTLDRRADTLSGGEAQRIRLASQIGSGLTGVMYVLDEPSIGLHQRDNDRLIETLKHLRDLGNSVIVVEHDEDTIRAADFVVDMGPRAGENGGYVVACGTPEEITANPKSLTGLYLSGKKNMLPEGKAKRKSSGVFRLVGARGHNLKNVDLDIPVGLITVVSGVSGSGKSTLINDTLYRALAQKLYRAGAVPEPFDHLEGLELFDKVINVDQSPIGRSPRSNPATYTGLFTPIRDLFAQTPTARERGYDAGRFSFNVKGGRCEACQGDGYIKVEMNFLPDMYVPCEHCHGQRYNRETLEVLYKGLNIAQVLNLTVEEAREIFSAHPIIARKLDTLMDVGLGYVKLGQSALTLSGGEAQRMKLALELSRKDTSRTLYILDEPTTGLHFEDVKMLVEVVKKLRDAGNTVIIIEHNLDVIASADWVVDMGPEGGDAGGQIVACGTPAQLMKNKKSVTGEYLKKHLQAIKESQS</sequence>
<dbReference type="InterPro" id="IPR017871">
    <property type="entry name" value="ABC_transporter-like_CS"/>
</dbReference>
<reference evidence="18 19" key="1">
    <citation type="journal article" date="2021" name="Sci. Rep.">
        <title>The distribution of antibiotic resistance genes in chicken gut microbiota commensals.</title>
        <authorList>
            <person name="Juricova H."/>
            <person name="Matiasovicova J."/>
            <person name="Kubasova T."/>
            <person name="Cejkova D."/>
            <person name="Rychlik I."/>
        </authorList>
    </citation>
    <scope>NUCLEOTIDE SEQUENCE [LARGE SCALE GENOMIC DNA]</scope>
    <source>
        <strain evidence="18 19">An562</strain>
    </source>
</reference>
<evidence type="ECO:0000256" key="4">
    <source>
        <dbReference type="ARBA" id="ARBA00022737"/>
    </source>
</evidence>
<evidence type="ECO:0000256" key="9">
    <source>
        <dbReference type="ARBA" id="ARBA00022833"/>
    </source>
</evidence>
<evidence type="ECO:0000256" key="5">
    <source>
        <dbReference type="ARBA" id="ARBA00022741"/>
    </source>
</evidence>
<keyword evidence="2" id="KW-0963">Cytoplasm</keyword>
<gene>
    <name evidence="18" type="primary">uvrA</name>
    <name evidence="18" type="ORF">H5985_01035</name>
</gene>
<protein>
    <recommendedName>
        <fullName evidence="15">UvrABC system protein A</fullName>
    </recommendedName>
    <alternativeName>
        <fullName evidence="16">Excinuclease ABC subunit A</fullName>
    </alternativeName>
</protein>
<evidence type="ECO:0000256" key="7">
    <source>
        <dbReference type="ARBA" id="ARBA00022769"/>
    </source>
</evidence>
<comment type="subcellular location">
    <subcellularLocation>
        <location evidence="1">Cytoplasm</location>
    </subcellularLocation>
</comment>
<keyword evidence="5" id="KW-0547">Nucleotide-binding</keyword>
<evidence type="ECO:0000256" key="11">
    <source>
        <dbReference type="ARBA" id="ARBA00022881"/>
    </source>
</evidence>
<keyword evidence="18" id="KW-0378">Hydrolase</keyword>
<evidence type="ECO:0000256" key="1">
    <source>
        <dbReference type="ARBA" id="ARBA00004496"/>
    </source>
</evidence>
<keyword evidence="13" id="KW-0234">DNA repair</keyword>
<evidence type="ECO:0000256" key="8">
    <source>
        <dbReference type="ARBA" id="ARBA00022771"/>
    </source>
</evidence>
<dbReference type="InterPro" id="IPR003439">
    <property type="entry name" value="ABC_transporter-like_ATP-bd"/>
</dbReference>
<evidence type="ECO:0000256" key="12">
    <source>
        <dbReference type="ARBA" id="ARBA00023125"/>
    </source>
</evidence>
<keyword evidence="6" id="KW-0227">DNA damage</keyword>
<evidence type="ECO:0000313" key="19">
    <source>
        <dbReference type="Proteomes" id="UP000777002"/>
    </source>
</evidence>
<dbReference type="Pfam" id="PF17760">
    <property type="entry name" value="UvrA_inter"/>
    <property type="match status" value="1"/>
</dbReference>
<dbReference type="InterPro" id="IPR027417">
    <property type="entry name" value="P-loop_NTPase"/>
</dbReference>
<evidence type="ECO:0000259" key="17">
    <source>
        <dbReference type="PROSITE" id="PS50893"/>
    </source>
</evidence>
<evidence type="ECO:0000256" key="14">
    <source>
        <dbReference type="ARBA" id="ARBA00038000"/>
    </source>
</evidence>
<dbReference type="InterPro" id="IPR004602">
    <property type="entry name" value="UvrA"/>
</dbReference>
<dbReference type="PANTHER" id="PTHR43152">
    <property type="entry name" value="UVRABC SYSTEM PROTEIN A"/>
    <property type="match status" value="1"/>
</dbReference>
<evidence type="ECO:0000256" key="13">
    <source>
        <dbReference type="ARBA" id="ARBA00023204"/>
    </source>
</evidence>
<dbReference type="PANTHER" id="PTHR43152:SF3">
    <property type="entry name" value="UVRABC SYSTEM PROTEIN A"/>
    <property type="match status" value="1"/>
</dbReference>
<dbReference type="Proteomes" id="UP000777002">
    <property type="component" value="Unassembled WGS sequence"/>
</dbReference>
<evidence type="ECO:0000256" key="15">
    <source>
        <dbReference type="ARBA" id="ARBA00039316"/>
    </source>
</evidence>
<dbReference type="Gene3D" id="1.20.1580.10">
    <property type="entry name" value="ABC transporter ATPase like domain"/>
    <property type="match status" value="3"/>
</dbReference>
<evidence type="ECO:0000256" key="16">
    <source>
        <dbReference type="ARBA" id="ARBA00042156"/>
    </source>
</evidence>
<keyword evidence="11" id="KW-0267">Excision nuclease</keyword>
<evidence type="ECO:0000313" key="18">
    <source>
        <dbReference type="EMBL" id="MBM6927867.1"/>
    </source>
</evidence>
<dbReference type="EMBL" id="JACJKX010000001">
    <property type="protein sequence ID" value="MBM6927867.1"/>
    <property type="molecule type" value="Genomic_DNA"/>
</dbReference>
<dbReference type="InterPro" id="IPR041102">
    <property type="entry name" value="UvrA_inter"/>
</dbReference>
<dbReference type="Gene3D" id="3.40.50.300">
    <property type="entry name" value="P-loop containing nucleotide triphosphate hydrolases"/>
    <property type="match status" value="3"/>
</dbReference>
<accession>A0ABS2GSM5</accession>
<dbReference type="Pfam" id="PF17755">
    <property type="entry name" value="UvrA_DNA-bind"/>
    <property type="match status" value="1"/>
</dbReference>
<dbReference type="CDD" id="cd03271">
    <property type="entry name" value="ABC_UvrA_II"/>
    <property type="match status" value="1"/>
</dbReference>
<dbReference type="Gene3D" id="1.10.8.280">
    <property type="entry name" value="ABC transporter ATPase domain-like"/>
    <property type="match status" value="1"/>
</dbReference>
<comment type="caution">
    <text evidence="18">The sequence shown here is derived from an EMBL/GenBank/DDBJ whole genome shotgun (WGS) entry which is preliminary data.</text>
</comment>
<feature type="domain" description="ABC transporter" evidence="17">
    <location>
        <begin position="608"/>
        <end position="937"/>
    </location>
</feature>
<dbReference type="GO" id="GO:0016787">
    <property type="term" value="F:hydrolase activity"/>
    <property type="evidence" value="ECO:0007669"/>
    <property type="project" value="UniProtKB-KW"/>
</dbReference>
<keyword evidence="8" id="KW-0863">Zinc-finger</keyword>
<dbReference type="NCBIfam" id="NF001503">
    <property type="entry name" value="PRK00349.1"/>
    <property type="match status" value="1"/>
</dbReference>
<name>A0ABS2GSM5_9BURK</name>
<evidence type="ECO:0000256" key="3">
    <source>
        <dbReference type="ARBA" id="ARBA00022723"/>
    </source>
</evidence>
<dbReference type="NCBIfam" id="TIGR00630">
    <property type="entry name" value="uvra"/>
    <property type="match status" value="1"/>
</dbReference>
<proteinExistence type="inferred from homology"/>
<keyword evidence="9" id="KW-0862">Zinc</keyword>